<dbReference type="AlphaFoldDB" id="A0AAD9SDI5"/>
<dbReference type="InterPro" id="IPR023296">
    <property type="entry name" value="Glyco_hydro_beta-prop_sf"/>
</dbReference>
<dbReference type="SUPFAM" id="SSF75005">
    <property type="entry name" value="Arabinanase/levansucrase/invertase"/>
    <property type="match status" value="1"/>
</dbReference>
<dbReference type="Gene3D" id="2.60.120.260">
    <property type="entry name" value="Galactose-binding domain-like"/>
    <property type="match status" value="1"/>
</dbReference>
<dbReference type="GO" id="GO:0004553">
    <property type="term" value="F:hydrolase activity, hydrolyzing O-glycosyl compounds"/>
    <property type="evidence" value="ECO:0007669"/>
    <property type="project" value="InterPro"/>
</dbReference>
<dbReference type="SUPFAM" id="SSF49785">
    <property type="entry name" value="Galactose-binding domain-like"/>
    <property type="match status" value="1"/>
</dbReference>
<reference evidence="6" key="1">
    <citation type="submission" date="2023-06" db="EMBL/GenBank/DDBJ databases">
        <authorList>
            <person name="Noh H."/>
        </authorList>
    </citation>
    <scope>NUCLEOTIDE SEQUENCE</scope>
    <source>
        <strain evidence="6">DUCC20226</strain>
    </source>
</reference>
<feature type="signal peptide" evidence="5">
    <location>
        <begin position="1"/>
        <end position="22"/>
    </location>
</feature>
<dbReference type="Pfam" id="PF04616">
    <property type="entry name" value="Glyco_hydro_43"/>
    <property type="match status" value="1"/>
</dbReference>
<keyword evidence="5" id="KW-0732">Signal</keyword>
<keyword evidence="7" id="KW-1185">Reference proteome</keyword>
<dbReference type="Gene3D" id="2.115.10.20">
    <property type="entry name" value="Glycosyl hydrolase domain, family 43"/>
    <property type="match status" value="1"/>
</dbReference>
<dbReference type="PROSITE" id="PS51257">
    <property type="entry name" value="PROKAR_LIPOPROTEIN"/>
    <property type="match status" value="1"/>
</dbReference>
<dbReference type="GO" id="GO:0005975">
    <property type="term" value="P:carbohydrate metabolic process"/>
    <property type="evidence" value="ECO:0007669"/>
    <property type="project" value="InterPro"/>
</dbReference>
<protein>
    <recommendedName>
        <fullName evidence="8">F5/8 type C domain-containing protein</fullName>
    </recommendedName>
</protein>
<dbReference type="InterPro" id="IPR006710">
    <property type="entry name" value="Glyco_hydro_43"/>
</dbReference>
<evidence type="ECO:0000256" key="1">
    <source>
        <dbReference type="ARBA" id="ARBA00009865"/>
    </source>
</evidence>
<evidence type="ECO:0000313" key="7">
    <source>
        <dbReference type="Proteomes" id="UP001265746"/>
    </source>
</evidence>
<dbReference type="EMBL" id="JAUJFL010000004">
    <property type="protein sequence ID" value="KAK2604016.1"/>
    <property type="molecule type" value="Genomic_DNA"/>
</dbReference>
<dbReference type="PANTHER" id="PTHR22925:SF3">
    <property type="entry name" value="GLYCOSYL HYDROLASE FAMILY PROTEIN 43"/>
    <property type="match status" value="1"/>
</dbReference>
<dbReference type="PANTHER" id="PTHR22925">
    <property type="entry name" value="GLYCOSYL HYDROLASE 43 FAMILY MEMBER"/>
    <property type="match status" value="1"/>
</dbReference>
<dbReference type="InterPro" id="IPR008979">
    <property type="entry name" value="Galactose-bd-like_sf"/>
</dbReference>
<organism evidence="6 7">
    <name type="scientific">Phomopsis amygdali</name>
    <name type="common">Fusicoccum amygdali</name>
    <dbReference type="NCBI Taxonomy" id="1214568"/>
    <lineage>
        <taxon>Eukaryota</taxon>
        <taxon>Fungi</taxon>
        <taxon>Dikarya</taxon>
        <taxon>Ascomycota</taxon>
        <taxon>Pezizomycotina</taxon>
        <taxon>Sordariomycetes</taxon>
        <taxon>Sordariomycetidae</taxon>
        <taxon>Diaporthales</taxon>
        <taxon>Diaporthaceae</taxon>
        <taxon>Diaporthe</taxon>
    </lineage>
</organism>
<dbReference type="CDD" id="cd18822">
    <property type="entry name" value="GH43_CtGH43-like"/>
    <property type="match status" value="1"/>
</dbReference>
<evidence type="ECO:0008006" key="8">
    <source>
        <dbReference type="Google" id="ProtNLM"/>
    </source>
</evidence>
<evidence type="ECO:0000256" key="3">
    <source>
        <dbReference type="ARBA" id="ARBA00023295"/>
    </source>
</evidence>
<keyword evidence="3 4" id="KW-0326">Glycosidase</keyword>
<name>A0AAD9SDI5_PHOAM</name>
<evidence type="ECO:0000313" key="6">
    <source>
        <dbReference type="EMBL" id="KAK2604016.1"/>
    </source>
</evidence>
<dbReference type="Proteomes" id="UP001265746">
    <property type="component" value="Unassembled WGS sequence"/>
</dbReference>
<accession>A0AAD9SDI5</accession>
<comment type="similarity">
    <text evidence="1 4">Belongs to the glycosyl hydrolase 43 family.</text>
</comment>
<keyword evidence="2 4" id="KW-0378">Hydrolase</keyword>
<dbReference type="Pfam" id="PF22633">
    <property type="entry name" value="F5_F8_type_C_2"/>
    <property type="match status" value="1"/>
</dbReference>
<proteinExistence type="inferred from homology"/>
<sequence length="554" mass="59735">MTRPSSLLASAALPLSASCALSVTSQLFQLAGSTDGANNVKFSWDLIDGAVVYNIQQKAGSGSYATVATAPGNGYDIYGLQGSSSFQIEAVDASNKTLDRSAELEVTATAGSGSNLAVYDNTVASSLKVKSELKGSDGTYYRYRYVTDTNGFSHLSQQTSEDGYAFEGDTQVLTKAEVCASTEDGNCKLESINWAQSPKDGRVFMWAHFERAQDYGLGQVAVAYGTPGKNLTFGGAFRPGGDDSRDMTFFADDDGAAYIVCAINTNTNLGLYALTADWTNVTSKVATLQPEEHREAPALIKNDGWYYLLTSTAAGWYASQGKYIAAQKLSGPWSASRNIGNLNTFGAQSGQVTKIGDNYIEAANRWAANWAHKEASHRQILLPVATSDGVASYHFYHQLNYDDDKGVVVPVQSGRILSVGQPASASVNSDEASLLNDGIQDQDKNLFSPGTVPFWWEVDLSADHAVTQVDLTPRQVGGSETYIQYNITGSTDRKTWKTLVDEAANQSPGFRTPAVSDTGKFRYIRVNIHNVINVHNDNEADWAAGLHEVTVYGR</sequence>
<evidence type="ECO:0000256" key="2">
    <source>
        <dbReference type="ARBA" id="ARBA00022801"/>
    </source>
</evidence>
<comment type="caution">
    <text evidence="6">The sequence shown here is derived from an EMBL/GenBank/DDBJ whole genome shotgun (WGS) entry which is preliminary data.</text>
</comment>
<feature type="chain" id="PRO_5042033491" description="F5/8 type C domain-containing protein" evidence="5">
    <location>
        <begin position="23"/>
        <end position="554"/>
    </location>
</feature>
<evidence type="ECO:0000256" key="4">
    <source>
        <dbReference type="RuleBase" id="RU361187"/>
    </source>
</evidence>
<gene>
    <name evidence="6" type="ORF">N8I77_006977</name>
</gene>
<evidence type="ECO:0000256" key="5">
    <source>
        <dbReference type="SAM" id="SignalP"/>
    </source>
</evidence>